<gene>
    <name evidence="1" type="ORF">QQF64_005613</name>
</gene>
<protein>
    <submittedName>
        <fullName evidence="1">Uncharacterized protein</fullName>
    </submittedName>
</protein>
<keyword evidence="2" id="KW-1185">Reference proteome</keyword>
<organism evidence="1 2">
    <name type="scientific">Cirrhinus molitorella</name>
    <name type="common">mud carp</name>
    <dbReference type="NCBI Taxonomy" id="172907"/>
    <lineage>
        <taxon>Eukaryota</taxon>
        <taxon>Metazoa</taxon>
        <taxon>Chordata</taxon>
        <taxon>Craniata</taxon>
        <taxon>Vertebrata</taxon>
        <taxon>Euteleostomi</taxon>
        <taxon>Actinopterygii</taxon>
        <taxon>Neopterygii</taxon>
        <taxon>Teleostei</taxon>
        <taxon>Ostariophysi</taxon>
        <taxon>Cypriniformes</taxon>
        <taxon>Cyprinidae</taxon>
        <taxon>Labeoninae</taxon>
        <taxon>Labeonini</taxon>
        <taxon>Cirrhinus</taxon>
    </lineage>
</organism>
<name>A0ABR3MFY7_9TELE</name>
<reference evidence="1 2" key="1">
    <citation type="submission" date="2023-09" db="EMBL/GenBank/DDBJ databases">
        <authorList>
            <person name="Wang M."/>
        </authorList>
    </citation>
    <scope>NUCLEOTIDE SEQUENCE [LARGE SCALE GENOMIC DNA]</scope>
    <source>
        <strain evidence="1">GT-2023</strain>
        <tissue evidence="1">Liver</tissue>
    </source>
</reference>
<sequence length="119" mass="13218">MGGDRGVHAESHMTEALIRENETHLRGPRGARKCHSKLAAGPVCCYFISPTALGKIKREVTTSPVSKWEAQKRVSPKFASLPHPGLSLSISLPLFLYLKTGGWEGCSWHQTRNDKKHTR</sequence>
<comment type="caution">
    <text evidence="1">The sequence shown here is derived from an EMBL/GenBank/DDBJ whole genome shotgun (WGS) entry which is preliminary data.</text>
</comment>
<proteinExistence type="predicted"/>
<accession>A0ABR3MFY7</accession>
<evidence type="ECO:0000313" key="1">
    <source>
        <dbReference type="EMBL" id="KAL1262874.1"/>
    </source>
</evidence>
<dbReference type="EMBL" id="JAYMGO010000013">
    <property type="protein sequence ID" value="KAL1262874.1"/>
    <property type="molecule type" value="Genomic_DNA"/>
</dbReference>
<evidence type="ECO:0000313" key="2">
    <source>
        <dbReference type="Proteomes" id="UP001558613"/>
    </source>
</evidence>
<dbReference type="Proteomes" id="UP001558613">
    <property type="component" value="Unassembled WGS sequence"/>
</dbReference>